<feature type="region of interest" description="Disordered" evidence="1">
    <location>
        <begin position="71"/>
        <end position="92"/>
    </location>
</feature>
<gene>
    <name evidence="3" type="ORF">EV650_6476</name>
</gene>
<protein>
    <submittedName>
        <fullName evidence="3">Uncharacterized protein</fullName>
    </submittedName>
</protein>
<dbReference type="OrthoDB" id="3826646at2"/>
<accession>A0A4R7ZDL3</accession>
<evidence type="ECO:0000313" key="4">
    <source>
        <dbReference type="Proteomes" id="UP000295447"/>
    </source>
</evidence>
<evidence type="ECO:0000256" key="2">
    <source>
        <dbReference type="SAM" id="Phobius"/>
    </source>
</evidence>
<sequence>MTDLHDSLPDLMRRATEDLEPATPELVARGISRGKVLRRRRTALASLSGAAAVLATVCIIVGSTQFLQHGAAPTVAPAGPPTSRPAKKHPVTPAESLATLAQLLPSGLRATEPTSSGGNGSNMNDATIRLDDGKGSSLLTLSVSTGDPITDCNPFPPGSCTVQPNRSVYVVRDNKPLYTDQPNPGGLRQTAVELFHPDGTQISLTSYNAPKDKGVEHSRPRPLLTVAQLTQIAYSKQWAYPPRAS</sequence>
<feature type="region of interest" description="Disordered" evidence="1">
    <location>
        <begin position="108"/>
        <end position="131"/>
    </location>
</feature>
<keyword evidence="2" id="KW-0472">Membrane</keyword>
<name>A0A4R7ZDL3_9ACTN</name>
<comment type="caution">
    <text evidence="3">The sequence shown here is derived from an EMBL/GenBank/DDBJ whole genome shotgun (WGS) entry which is preliminary data.</text>
</comment>
<feature type="compositionally biased region" description="Polar residues" evidence="1">
    <location>
        <begin position="112"/>
        <end position="125"/>
    </location>
</feature>
<keyword evidence="4" id="KW-1185">Reference proteome</keyword>
<feature type="transmembrane region" description="Helical" evidence="2">
    <location>
        <begin position="43"/>
        <end position="67"/>
    </location>
</feature>
<dbReference type="Proteomes" id="UP000295447">
    <property type="component" value="Unassembled WGS sequence"/>
</dbReference>
<dbReference type="EMBL" id="SODF01000003">
    <property type="protein sequence ID" value="TDW14996.1"/>
    <property type="molecule type" value="Genomic_DNA"/>
</dbReference>
<keyword evidence="2" id="KW-0812">Transmembrane</keyword>
<reference evidence="3 4" key="1">
    <citation type="submission" date="2019-03" db="EMBL/GenBank/DDBJ databases">
        <title>Genomic Encyclopedia of Type Strains, Phase III (KMG-III): the genomes of soil and plant-associated and newly described type strains.</title>
        <authorList>
            <person name="Whitman W."/>
        </authorList>
    </citation>
    <scope>NUCLEOTIDE SEQUENCE [LARGE SCALE GENOMIC DNA]</scope>
    <source>
        <strain evidence="3 4">VKM Ac-2570</strain>
    </source>
</reference>
<evidence type="ECO:0000256" key="1">
    <source>
        <dbReference type="SAM" id="MobiDB-lite"/>
    </source>
</evidence>
<keyword evidence="2" id="KW-1133">Transmembrane helix</keyword>
<dbReference type="RefSeq" id="WP_134122909.1">
    <property type="nucleotide sequence ID" value="NZ_SODF01000003.1"/>
</dbReference>
<organism evidence="3 4">
    <name type="scientific">Kribbella kalugense</name>
    <dbReference type="NCBI Taxonomy" id="2512221"/>
    <lineage>
        <taxon>Bacteria</taxon>
        <taxon>Bacillati</taxon>
        <taxon>Actinomycetota</taxon>
        <taxon>Actinomycetes</taxon>
        <taxon>Propionibacteriales</taxon>
        <taxon>Kribbellaceae</taxon>
        <taxon>Kribbella</taxon>
    </lineage>
</organism>
<dbReference type="AlphaFoldDB" id="A0A4R7ZDL3"/>
<evidence type="ECO:0000313" key="3">
    <source>
        <dbReference type="EMBL" id="TDW14996.1"/>
    </source>
</evidence>
<proteinExistence type="predicted"/>